<dbReference type="PANTHER" id="PTHR23419:SF8">
    <property type="entry name" value="FI09726P"/>
    <property type="match status" value="1"/>
</dbReference>
<dbReference type="GO" id="GO:0005507">
    <property type="term" value="F:copper ion binding"/>
    <property type="evidence" value="ECO:0007669"/>
    <property type="project" value="TreeGrafter"/>
</dbReference>
<comment type="similarity">
    <text evidence="1">Belongs to the CutA family.</text>
</comment>
<gene>
    <name evidence="2" type="primary">cutA</name>
    <name evidence="2" type="ORF">UC8_19950</name>
</gene>
<dbReference type="GO" id="GO:0010038">
    <property type="term" value="P:response to metal ion"/>
    <property type="evidence" value="ECO:0007669"/>
    <property type="project" value="InterPro"/>
</dbReference>
<dbReference type="KEGG" id="rul:UC8_19950"/>
<dbReference type="PANTHER" id="PTHR23419">
    <property type="entry name" value="DIVALENT CATION TOLERANCE CUTA-RELATED"/>
    <property type="match status" value="1"/>
</dbReference>
<proteinExistence type="inferred from homology"/>
<evidence type="ECO:0000313" key="3">
    <source>
        <dbReference type="Proteomes" id="UP000325286"/>
    </source>
</evidence>
<dbReference type="InterPro" id="IPR004323">
    <property type="entry name" value="Ion_tolerance_CutA"/>
</dbReference>
<accession>A0A5B9QQ07</accession>
<dbReference type="Pfam" id="PF03091">
    <property type="entry name" value="CutA1"/>
    <property type="match status" value="1"/>
</dbReference>
<organism evidence="2 3">
    <name type="scientific">Roseimaritima ulvae</name>
    <dbReference type="NCBI Taxonomy" id="980254"/>
    <lineage>
        <taxon>Bacteria</taxon>
        <taxon>Pseudomonadati</taxon>
        <taxon>Planctomycetota</taxon>
        <taxon>Planctomycetia</taxon>
        <taxon>Pirellulales</taxon>
        <taxon>Pirellulaceae</taxon>
        <taxon>Roseimaritima</taxon>
    </lineage>
</organism>
<sequence length="103" mass="11720">MLQVLTTTAQLEDAQRIAERLVADRLAACVQIEAPIRSLYRWDNQVQDDTEYRLTAKTTRDRFPTLCACLEEIHPYDVPEIIATLVIAGSPAYLQWVAEQVSE</sequence>
<keyword evidence="3" id="KW-1185">Reference proteome</keyword>
<dbReference type="Proteomes" id="UP000325286">
    <property type="component" value="Chromosome"/>
</dbReference>
<name>A0A5B9QQ07_9BACT</name>
<dbReference type="Gene3D" id="3.30.70.120">
    <property type="match status" value="1"/>
</dbReference>
<evidence type="ECO:0000256" key="1">
    <source>
        <dbReference type="ARBA" id="ARBA00010169"/>
    </source>
</evidence>
<reference evidence="2 3" key="1">
    <citation type="submission" date="2019-08" db="EMBL/GenBank/DDBJ databases">
        <title>Deep-cultivation of Planctomycetes and their phenomic and genomic characterization uncovers novel biology.</title>
        <authorList>
            <person name="Wiegand S."/>
            <person name="Jogler M."/>
            <person name="Boedeker C."/>
            <person name="Pinto D."/>
            <person name="Vollmers J."/>
            <person name="Rivas-Marin E."/>
            <person name="Kohn T."/>
            <person name="Peeters S.H."/>
            <person name="Heuer A."/>
            <person name="Rast P."/>
            <person name="Oberbeckmann S."/>
            <person name="Bunk B."/>
            <person name="Jeske O."/>
            <person name="Meyerdierks A."/>
            <person name="Storesund J.E."/>
            <person name="Kallscheuer N."/>
            <person name="Luecker S."/>
            <person name="Lage O.M."/>
            <person name="Pohl T."/>
            <person name="Merkel B.J."/>
            <person name="Hornburger P."/>
            <person name="Mueller R.-W."/>
            <person name="Bruemmer F."/>
            <person name="Labrenz M."/>
            <person name="Spormann A.M."/>
            <person name="Op den Camp H."/>
            <person name="Overmann J."/>
            <person name="Amann R."/>
            <person name="Jetten M.S.M."/>
            <person name="Mascher T."/>
            <person name="Medema M.H."/>
            <person name="Devos D.P."/>
            <person name="Kaster A.-K."/>
            <person name="Ovreas L."/>
            <person name="Rohde M."/>
            <person name="Galperin M.Y."/>
            <person name="Jogler C."/>
        </authorList>
    </citation>
    <scope>NUCLEOTIDE SEQUENCE [LARGE SCALE GENOMIC DNA]</scope>
    <source>
        <strain evidence="2 3">UC8</strain>
    </source>
</reference>
<evidence type="ECO:0000313" key="2">
    <source>
        <dbReference type="EMBL" id="QEG39992.1"/>
    </source>
</evidence>
<protein>
    <submittedName>
        <fullName evidence="2">Divalent-cation tolerance protein CutA</fullName>
    </submittedName>
</protein>
<dbReference type="InterPro" id="IPR015867">
    <property type="entry name" value="N-reg_PII/ATP_PRibTrfase_C"/>
</dbReference>
<dbReference type="EMBL" id="CP042914">
    <property type="protein sequence ID" value="QEG39992.1"/>
    <property type="molecule type" value="Genomic_DNA"/>
</dbReference>
<dbReference type="AlphaFoldDB" id="A0A5B9QQ07"/>
<dbReference type="SUPFAM" id="SSF54913">
    <property type="entry name" value="GlnB-like"/>
    <property type="match status" value="1"/>
</dbReference>
<dbReference type="InterPro" id="IPR011322">
    <property type="entry name" value="N-reg_PII-like_a/b"/>
</dbReference>